<name>A0ABS3W4P8_9BACL</name>
<gene>
    <name evidence="1" type="ORF">I8J29_03730</name>
</gene>
<proteinExistence type="predicted"/>
<evidence type="ECO:0000313" key="1">
    <source>
        <dbReference type="EMBL" id="MBO7743289.1"/>
    </source>
</evidence>
<organism evidence="1 2">
    <name type="scientific">Paenibacillus artemisiicola</name>
    <dbReference type="NCBI Taxonomy" id="1172618"/>
    <lineage>
        <taxon>Bacteria</taxon>
        <taxon>Bacillati</taxon>
        <taxon>Bacillota</taxon>
        <taxon>Bacilli</taxon>
        <taxon>Bacillales</taxon>
        <taxon>Paenibacillaceae</taxon>
        <taxon>Paenibacillus</taxon>
    </lineage>
</organism>
<accession>A0ABS3W4P8</accession>
<sequence>MKEPYGPRPAFVEIARPSARATLRLAPDELRYELPSSREYPNLVYIDRLTDAARFTPLQIHDYFELCFVAAGDGWFILDGAKHPVGAGVARPGRRMLERKIRNG</sequence>
<dbReference type="EMBL" id="JAGGDJ010000002">
    <property type="protein sequence ID" value="MBO7743289.1"/>
    <property type="molecule type" value="Genomic_DNA"/>
</dbReference>
<comment type="caution">
    <text evidence="1">The sequence shown here is derived from an EMBL/GenBank/DDBJ whole genome shotgun (WGS) entry which is preliminary data.</text>
</comment>
<keyword evidence="2" id="KW-1185">Reference proteome</keyword>
<dbReference type="RefSeq" id="WP_208846333.1">
    <property type="nucleotide sequence ID" value="NZ_JAGGDJ010000002.1"/>
</dbReference>
<protein>
    <submittedName>
        <fullName evidence="1">Uncharacterized protein</fullName>
    </submittedName>
</protein>
<dbReference type="Proteomes" id="UP000670947">
    <property type="component" value="Unassembled WGS sequence"/>
</dbReference>
<reference evidence="1 2" key="1">
    <citation type="submission" date="2021-03" db="EMBL/GenBank/DDBJ databases">
        <title>Paenibacillus artemisicola MWE-103 whole genome sequence.</title>
        <authorList>
            <person name="Ham Y.J."/>
        </authorList>
    </citation>
    <scope>NUCLEOTIDE SEQUENCE [LARGE SCALE GENOMIC DNA]</scope>
    <source>
        <strain evidence="1 2">MWE-103</strain>
    </source>
</reference>
<evidence type="ECO:0000313" key="2">
    <source>
        <dbReference type="Proteomes" id="UP000670947"/>
    </source>
</evidence>